<proteinExistence type="predicted"/>
<name>A0A0G4ITL3_PLABS</name>
<keyword evidence="2 3" id="KW-0040">ANK repeat</keyword>
<evidence type="ECO:0000256" key="1">
    <source>
        <dbReference type="ARBA" id="ARBA00022737"/>
    </source>
</evidence>
<dbReference type="Pfam" id="PF12796">
    <property type="entry name" value="Ank_2"/>
    <property type="match status" value="1"/>
</dbReference>
<evidence type="ECO:0000256" key="2">
    <source>
        <dbReference type="ARBA" id="ARBA00023043"/>
    </source>
</evidence>
<dbReference type="Pfam" id="PF00023">
    <property type="entry name" value="Ank"/>
    <property type="match status" value="1"/>
</dbReference>
<accession>A0A0G4ITL3</accession>
<evidence type="ECO:0000313" key="5">
    <source>
        <dbReference type="Proteomes" id="UP000039324"/>
    </source>
</evidence>
<reference evidence="4 5" key="1">
    <citation type="submission" date="2015-02" db="EMBL/GenBank/DDBJ databases">
        <authorList>
            <person name="Chooi Y.-H."/>
        </authorList>
    </citation>
    <scope>NUCLEOTIDE SEQUENCE [LARGE SCALE GENOMIC DNA]</scope>
    <source>
        <strain evidence="4">E3</strain>
    </source>
</reference>
<dbReference type="InterPro" id="IPR036770">
    <property type="entry name" value="Ankyrin_rpt-contain_sf"/>
</dbReference>
<dbReference type="PANTHER" id="PTHR24198:SF165">
    <property type="entry name" value="ANKYRIN REPEAT-CONTAINING PROTEIN-RELATED"/>
    <property type="match status" value="1"/>
</dbReference>
<keyword evidence="1" id="KW-0677">Repeat</keyword>
<protein>
    <submittedName>
        <fullName evidence="4">Uncharacterized protein</fullName>
    </submittedName>
</protein>
<sequence>MRIVDPVRMGRPAVYCGLVAILLVSGAAHALTLRSSDGVDVEVDSSAAVAHSGLLRKHLVGPDTQDGIAVPTALNVASPELQHLVRFMHDTAPTDIGHAGEWVTSQMCWMDADTVGRVLADSLYLEMRAFLVAVVSLDVDWYGVAAYRPDVNSALKFITNAARLCRFARTTGQKAIVDQIRDALAAANVTRASSVINNAMWADGLKLLHWVACHGNRKLMSCLLRLSGVDPNVRDIHRQTPLHWAVRADRQDMVALLLSTPNIDVNAESGRATALHVALSSMRYCTARPSTVIPELALIMVSHDIVDLLLHAPGVNVTMPSANGETPLHLAAIEALRGMINDLTVERLLSMPGINVDAVDDHQRTPLHTFLDISSHTLVDRSAPFPLWFLEALLNAPGVDVNARDLLLRAPLHLATVHKHFEAIESLLQAPGINPALRGGDQRTAADLARSYSARTSEDRRLRSKIMALLARHGPAAAS</sequence>
<dbReference type="Proteomes" id="UP000039324">
    <property type="component" value="Unassembled WGS sequence"/>
</dbReference>
<dbReference type="EMBL" id="CDSF01000085">
    <property type="protein sequence ID" value="CEO98582.1"/>
    <property type="molecule type" value="Genomic_DNA"/>
</dbReference>
<dbReference type="PANTHER" id="PTHR24198">
    <property type="entry name" value="ANKYRIN REPEAT AND PROTEIN KINASE DOMAIN-CONTAINING PROTEIN"/>
    <property type="match status" value="1"/>
</dbReference>
<evidence type="ECO:0000313" key="4">
    <source>
        <dbReference type="EMBL" id="CEO98582.1"/>
    </source>
</evidence>
<organism evidence="4 5">
    <name type="scientific">Plasmodiophora brassicae</name>
    <name type="common">Clubroot disease agent</name>
    <dbReference type="NCBI Taxonomy" id="37360"/>
    <lineage>
        <taxon>Eukaryota</taxon>
        <taxon>Sar</taxon>
        <taxon>Rhizaria</taxon>
        <taxon>Endomyxa</taxon>
        <taxon>Phytomyxea</taxon>
        <taxon>Plasmodiophorida</taxon>
        <taxon>Plasmodiophoridae</taxon>
        <taxon>Plasmodiophora</taxon>
    </lineage>
</organism>
<evidence type="ECO:0000256" key="3">
    <source>
        <dbReference type="PROSITE-ProRule" id="PRU00023"/>
    </source>
</evidence>
<dbReference type="InterPro" id="IPR002110">
    <property type="entry name" value="Ankyrin_rpt"/>
</dbReference>
<feature type="repeat" description="ANK" evidence="3">
    <location>
        <begin position="323"/>
        <end position="361"/>
    </location>
</feature>
<keyword evidence="5" id="KW-1185">Reference proteome</keyword>
<gene>
    <name evidence="4" type="ORF">PBRA_006696</name>
</gene>
<dbReference type="AlphaFoldDB" id="A0A0G4ITL3"/>
<dbReference type="Gene3D" id="1.25.40.20">
    <property type="entry name" value="Ankyrin repeat-containing domain"/>
    <property type="match status" value="2"/>
</dbReference>
<dbReference type="STRING" id="37360.A0A0G4ITL3"/>
<dbReference type="SUPFAM" id="SSF48403">
    <property type="entry name" value="Ankyrin repeat"/>
    <property type="match status" value="1"/>
</dbReference>
<dbReference type="PROSITE" id="PS50088">
    <property type="entry name" value="ANK_REPEAT"/>
    <property type="match status" value="1"/>
</dbReference>
<dbReference type="OrthoDB" id="207120at2759"/>
<dbReference type="SMART" id="SM00248">
    <property type="entry name" value="ANK"/>
    <property type="match status" value="5"/>
</dbReference>